<reference evidence="1" key="1">
    <citation type="journal article" date="2020" name="Stud. Mycol.">
        <title>101 Dothideomycetes genomes: a test case for predicting lifestyles and emergence of pathogens.</title>
        <authorList>
            <person name="Haridas S."/>
            <person name="Albert R."/>
            <person name="Binder M."/>
            <person name="Bloem J."/>
            <person name="Labutti K."/>
            <person name="Salamov A."/>
            <person name="Andreopoulos B."/>
            <person name="Baker S."/>
            <person name="Barry K."/>
            <person name="Bills G."/>
            <person name="Bluhm B."/>
            <person name="Cannon C."/>
            <person name="Castanera R."/>
            <person name="Culley D."/>
            <person name="Daum C."/>
            <person name="Ezra D."/>
            <person name="Gonzalez J."/>
            <person name="Henrissat B."/>
            <person name="Kuo A."/>
            <person name="Liang C."/>
            <person name="Lipzen A."/>
            <person name="Lutzoni F."/>
            <person name="Magnuson J."/>
            <person name="Mondo S."/>
            <person name="Nolan M."/>
            <person name="Ohm R."/>
            <person name="Pangilinan J."/>
            <person name="Park H.-J."/>
            <person name="Ramirez L."/>
            <person name="Alfaro M."/>
            <person name="Sun H."/>
            <person name="Tritt A."/>
            <person name="Yoshinaga Y."/>
            <person name="Zwiers L.-H."/>
            <person name="Turgeon B."/>
            <person name="Goodwin S."/>
            <person name="Spatafora J."/>
            <person name="Crous P."/>
            <person name="Grigoriev I."/>
        </authorList>
    </citation>
    <scope>NUCLEOTIDE SEQUENCE</scope>
    <source>
        <strain evidence="1">ATCC 200398</strain>
    </source>
</reference>
<proteinExistence type="predicted"/>
<accession>A0ACB6QCM2</accession>
<dbReference type="EMBL" id="MU003535">
    <property type="protein sequence ID" value="KAF2464651.1"/>
    <property type="molecule type" value="Genomic_DNA"/>
</dbReference>
<protein>
    <submittedName>
        <fullName evidence="1">Ankyrin</fullName>
    </submittedName>
</protein>
<evidence type="ECO:0000313" key="2">
    <source>
        <dbReference type="Proteomes" id="UP000799755"/>
    </source>
</evidence>
<gene>
    <name evidence="1" type="ORF">BDR25DRAFT_242011</name>
</gene>
<comment type="caution">
    <text evidence="1">The sequence shown here is derived from an EMBL/GenBank/DDBJ whole genome shotgun (WGS) entry which is preliminary data.</text>
</comment>
<keyword evidence="2" id="KW-1185">Reference proteome</keyword>
<sequence length="285" mass="31177">MLLSYRGLNVDVKILLDHGARPDIADNDGVTSLHFAAQLSDHELCETLLSYHGVEINAKENLSGETPLHWAFRWSDPPTELLELLIARGANVNEQDNDSQAPLYEAANVGDANGVKVLLSHGADIDDDEEVFGRTALHAAIYAQSEDAVKVLIEAGADLALKTKAGMDALAQAVDIGHLGIFQNIVDVLMEKGIFEEKCLQQDSLENWTPLHCAVENRDMDMIKILLEKCDPFKMLPIKDRRGDTALHIAAGKSFCKGTLFLLEAGADPIAKNNFDLTPIDLAIR</sequence>
<feature type="non-terminal residue" evidence="1">
    <location>
        <position position="285"/>
    </location>
</feature>
<organism evidence="1 2">
    <name type="scientific">Lindgomyces ingoldianus</name>
    <dbReference type="NCBI Taxonomy" id="673940"/>
    <lineage>
        <taxon>Eukaryota</taxon>
        <taxon>Fungi</taxon>
        <taxon>Dikarya</taxon>
        <taxon>Ascomycota</taxon>
        <taxon>Pezizomycotina</taxon>
        <taxon>Dothideomycetes</taxon>
        <taxon>Pleosporomycetidae</taxon>
        <taxon>Pleosporales</taxon>
        <taxon>Lindgomycetaceae</taxon>
        <taxon>Lindgomyces</taxon>
    </lineage>
</organism>
<name>A0ACB6QCM2_9PLEO</name>
<dbReference type="Proteomes" id="UP000799755">
    <property type="component" value="Unassembled WGS sequence"/>
</dbReference>
<evidence type="ECO:0000313" key="1">
    <source>
        <dbReference type="EMBL" id="KAF2464651.1"/>
    </source>
</evidence>